<feature type="transmembrane region" description="Helical" evidence="1">
    <location>
        <begin position="12"/>
        <end position="34"/>
    </location>
</feature>
<sequence length="488" mass="51152">MFTYKTTDRGWAILSTGAALIILLVVSVWGFTLISDWMQKRTWLNTASQVSRFTQAVKSYTGRYYDTLLSSATTTTPVTVTPTMLKNTGFLEQGFSETTVDGQAYLAAVVRNATNTDQLQALVYTQNGAALPFLALRQISMDITSGMGGYIWTSGTATGAMGSWTIPLSQFGISTTQGHIAALLTTDELGAARGENDRLYRFSVTGKPDLNTMHTSIDMGGNNLNNAGTINAVTGNFSGDVAATGNITANGTVTGQNVTAGSNVTAGNTITANNDIRSNNGWFITRGSKGWLNETYGGGFYMSDNDWVRVINNKSIYTSGQVRGGSVRADGRLSTGEVLQLDGVNTAGAVCSPNGLVSRDATGAILSCQSGVWVSGGNYSGNYSSLGSFVSAYTAINTTGKPMTVYASGGVSTVNRHVEDGDNCRNTWALSGSVDGRVITSAGTANSSWSKSGTINFIVPAGSSFTVMSSPLPSYGCSPGSFSLAIYS</sequence>
<keyword evidence="1" id="KW-0472">Membrane</keyword>
<evidence type="ECO:0000313" key="4">
    <source>
        <dbReference type="Proteomes" id="UP000028630"/>
    </source>
</evidence>
<proteinExistence type="predicted"/>
<dbReference type="Proteomes" id="UP000028630">
    <property type="component" value="Unassembled WGS sequence"/>
</dbReference>
<keyword evidence="1" id="KW-1133">Transmembrane helix</keyword>
<evidence type="ECO:0000313" key="3">
    <source>
        <dbReference type="EMBL" id="KFB99263.1"/>
    </source>
</evidence>
<dbReference type="AlphaFoldDB" id="A0A084ZP69"/>
<evidence type="ECO:0000259" key="2">
    <source>
        <dbReference type="Pfam" id="PF04917"/>
    </source>
</evidence>
<dbReference type="EMBL" id="JMTB01000117">
    <property type="protein sequence ID" value="KFB99263.1"/>
    <property type="molecule type" value="Genomic_DNA"/>
</dbReference>
<feature type="domain" description="Bacterial shufflon protein N-terminal" evidence="2">
    <location>
        <begin position="36"/>
        <end position="371"/>
    </location>
</feature>
<accession>A0A084ZP69</accession>
<dbReference type="Pfam" id="PF04917">
    <property type="entry name" value="Shufflon_N"/>
    <property type="match status" value="1"/>
</dbReference>
<protein>
    <submittedName>
        <fullName evidence="3">PilV family plasmid conjugative transfer pilus-tip adhesin protein</fullName>
    </submittedName>
</protein>
<name>A0A084ZP69_9ENTR</name>
<evidence type="ECO:0000256" key="1">
    <source>
        <dbReference type="SAM" id="Phobius"/>
    </source>
</evidence>
<gene>
    <name evidence="3" type="ORF">GTGU_04265</name>
</gene>
<organism evidence="3 4">
    <name type="scientific">Trabulsiella guamensis ATCC 49490</name>
    <dbReference type="NCBI Taxonomy" id="1005994"/>
    <lineage>
        <taxon>Bacteria</taxon>
        <taxon>Pseudomonadati</taxon>
        <taxon>Pseudomonadota</taxon>
        <taxon>Gammaproteobacteria</taxon>
        <taxon>Enterobacterales</taxon>
        <taxon>Enterobacteriaceae</taxon>
        <taxon>Trabulsiella</taxon>
    </lineage>
</organism>
<dbReference type="InterPro" id="IPR007001">
    <property type="entry name" value="Shufflon_N"/>
</dbReference>
<reference evidence="4" key="1">
    <citation type="submission" date="2014-05" db="EMBL/GenBank/DDBJ databases">
        <title>ATOL: Assembling a taxonomically balanced genome-scale reconstruction of the evolutionary history of the Enterobacteriaceae.</title>
        <authorList>
            <person name="Plunkett G. III"/>
            <person name="Neeno-Eckwall E.C."/>
            <person name="Glasner J.D."/>
            <person name="Perna N.T."/>
        </authorList>
    </citation>
    <scope>NUCLEOTIDE SEQUENCE [LARGE SCALE GENOMIC DNA]</scope>
    <source>
        <strain evidence="4">ATCC 49490</strain>
    </source>
</reference>
<keyword evidence="4" id="KW-1185">Reference proteome</keyword>
<dbReference type="RefSeq" id="WP_425427528.1">
    <property type="nucleotide sequence ID" value="NZ_JMTB01000117.1"/>
</dbReference>
<dbReference type="eggNOG" id="COG2165">
    <property type="taxonomic scope" value="Bacteria"/>
</dbReference>
<keyword evidence="1" id="KW-0812">Transmembrane</keyword>
<comment type="caution">
    <text evidence="3">The sequence shown here is derived from an EMBL/GenBank/DDBJ whole genome shotgun (WGS) entry which is preliminary data.</text>
</comment>